<dbReference type="PANTHER" id="PTHR34236:SF1">
    <property type="entry name" value="DIMETHYL SULFOXIDE REDUCTASE TRANSCRIPTIONAL ACTIVATOR"/>
    <property type="match status" value="1"/>
</dbReference>
<reference evidence="6 7" key="1">
    <citation type="journal article" date="2019" name="Int. J. Syst. Evol. Microbiol.">
        <title>The Global Catalogue of Microorganisms (GCM) 10K type strain sequencing project: providing services to taxonomists for standard genome sequencing and annotation.</title>
        <authorList>
            <consortium name="The Broad Institute Genomics Platform"/>
            <consortium name="The Broad Institute Genome Sequencing Center for Infectious Disease"/>
            <person name="Wu L."/>
            <person name="Ma J."/>
        </authorList>
    </citation>
    <scope>NUCLEOTIDE SEQUENCE [LARGE SCALE GENOMIC DNA]</scope>
    <source>
        <strain evidence="6 7">IBRC-M 10256</strain>
    </source>
</reference>
<feature type="domain" description="PAS" evidence="4">
    <location>
        <begin position="86"/>
        <end position="140"/>
    </location>
</feature>
<dbReference type="SMART" id="SM00065">
    <property type="entry name" value="GAF"/>
    <property type="match status" value="1"/>
</dbReference>
<evidence type="ECO:0000259" key="5">
    <source>
        <dbReference type="PROSITE" id="PS50113"/>
    </source>
</evidence>
<dbReference type="Gene3D" id="3.30.450.20">
    <property type="entry name" value="PAS domain"/>
    <property type="match status" value="1"/>
</dbReference>
<name>A0ABD5NKS7_9EURY</name>
<dbReference type="InterPro" id="IPR000700">
    <property type="entry name" value="PAS-assoc_C"/>
</dbReference>
<evidence type="ECO:0000259" key="4">
    <source>
        <dbReference type="PROSITE" id="PS50112"/>
    </source>
</evidence>
<keyword evidence="2" id="KW-0804">Transcription</keyword>
<dbReference type="GeneID" id="73903082"/>
<keyword evidence="1" id="KW-0805">Transcription regulation</keyword>
<dbReference type="InterPro" id="IPR007050">
    <property type="entry name" value="HTH_bacterioopsin"/>
</dbReference>
<dbReference type="EMBL" id="JBHSAQ010000002">
    <property type="protein sequence ID" value="MFC3957709.1"/>
    <property type="molecule type" value="Genomic_DNA"/>
</dbReference>
<comment type="caution">
    <text evidence="6">The sequence shown here is derived from an EMBL/GenBank/DDBJ whole genome shotgun (WGS) entry which is preliminary data.</text>
</comment>
<dbReference type="RefSeq" id="WP_256533936.1">
    <property type="nucleotide sequence ID" value="NZ_CP101824.1"/>
</dbReference>
<dbReference type="PROSITE" id="PS50113">
    <property type="entry name" value="PAC"/>
    <property type="match status" value="1"/>
</dbReference>
<dbReference type="SUPFAM" id="SSF55785">
    <property type="entry name" value="PYP-like sensor domain (PAS domain)"/>
    <property type="match status" value="1"/>
</dbReference>
<evidence type="ECO:0000313" key="7">
    <source>
        <dbReference type="Proteomes" id="UP001595846"/>
    </source>
</evidence>
<dbReference type="InterPro" id="IPR029016">
    <property type="entry name" value="GAF-like_dom_sf"/>
</dbReference>
<evidence type="ECO:0000256" key="1">
    <source>
        <dbReference type="ARBA" id="ARBA00023015"/>
    </source>
</evidence>
<protein>
    <submittedName>
        <fullName evidence="6">Bacterio-opsin activator domain-containing protein</fullName>
    </submittedName>
</protein>
<dbReference type="Pfam" id="PF13185">
    <property type="entry name" value="GAF_2"/>
    <property type="match status" value="1"/>
</dbReference>
<evidence type="ECO:0000313" key="6">
    <source>
        <dbReference type="EMBL" id="MFC3957709.1"/>
    </source>
</evidence>
<dbReference type="SUPFAM" id="SSF55781">
    <property type="entry name" value="GAF domain-like"/>
    <property type="match status" value="1"/>
</dbReference>
<dbReference type="Pfam" id="PF04967">
    <property type="entry name" value="HTH_10"/>
    <property type="match status" value="1"/>
</dbReference>
<dbReference type="PANTHER" id="PTHR34236">
    <property type="entry name" value="DIMETHYL SULFOXIDE REDUCTASE TRANSCRIPTIONAL ACTIVATOR"/>
    <property type="match status" value="1"/>
</dbReference>
<dbReference type="InterPro" id="IPR003018">
    <property type="entry name" value="GAF"/>
</dbReference>
<dbReference type="Gene3D" id="3.30.450.40">
    <property type="match status" value="1"/>
</dbReference>
<dbReference type="PROSITE" id="PS50112">
    <property type="entry name" value="PAS"/>
    <property type="match status" value="1"/>
</dbReference>
<dbReference type="InterPro" id="IPR035965">
    <property type="entry name" value="PAS-like_dom_sf"/>
</dbReference>
<dbReference type="AlphaFoldDB" id="A0ABD5NKS7"/>
<proteinExistence type="predicted"/>
<feature type="region of interest" description="Disordered" evidence="3">
    <location>
        <begin position="289"/>
        <end position="309"/>
    </location>
</feature>
<dbReference type="NCBIfam" id="TIGR00229">
    <property type="entry name" value="sensory_box"/>
    <property type="match status" value="1"/>
</dbReference>
<organism evidence="6 7">
    <name type="scientific">Halovivax cerinus</name>
    <dbReference type="NCBI Taxonomy" id="1487865"/>
    <lineage>
        <taxon>Archaea</taxon>
        <taxon>Methanobacteriati</taxon>
        <taxon>Methanobacteriota</taxon>
        <taxon>Stenosarchaea group</taxon>
        <taxon>Halobacteria</taxon>
        <taxon>Halobacteriales</taxon>
        <taxon>Natrialbaceae</taxon>
        <taxon>Halovivax</taxon>
    </lineage>
</organism>
<evidence type="ECO:0000256" key="2">
    <source>
        <dbReference type="ARBA" id="ARBA00023163"/>
    </source>
</evidence>
<sequence length="614" mass="66728">MSSPVDENGVDAELCAMFSTVGTGEPVTTTEIAARLDRDPQVVADRLESLATDSRVESKPLDGSDRIWWRSSIESESDDRESFEASGSLARRVVEVIGEPVLEIDAAGTVVAVNKAFATLVGYGRESVHGRPLSTIGPDDVVDRIDERLQSADDETTSIDLCLEFELETADGSAVPVSASFGAWRGDDGNLLGAVGVVRDERDRHEREATLARQQERLAVLNGLNDVVRDVTAAALEGSTRDEIERAVCDRLVASDAYVATWVAEVDPIIEELTPRVERGFDGYVDSVTISTDPDSPHGQGPAGRAARTMEPQACRDVCSHPAFEPWLDELDAHDITSCMAIPIVHGSTLYGLLGVYSSRTDAFGDDERAVVGQLGETVGHAISAAERKRAMTSDEVIEIGLQCRGFFASLGLETSFTGTATFRQTIPIGDGSYVLYGNARDGGLSAIEILVDAEETPHYESYEVISRDGEETTFKAHLSDAPIPSVVSANGGYVDDVQLVDGDMFTRVHLPPGADINRLVEDIQACYPDFEPVTRRQKSIQRRTGEHYSSILDSILTERQLAAIEAGYHAGFFEWPRHSSGEDVAETLDISPATFHQHIRTAERKILDELLDE</sequence>
<keyword evidence="7" id="KW-1185">Reference proteome</keyword>
<dbReference type="InterPro" id="IPR000014">
    <property type="entry name" value="PAS"/>
</dbReference>
<dbReference type="Pfam" id="PF08448">
    <property type="entry name" value="PAS_4"/>
    <property type="match status" value="1"/>
</dbReference>
<feature type="domain" description="PAC" evidence="5">
    <location>
        <begin position="161"/>
        <end position="213"/>
    </location>
</feature>
<dbReference type="Proteomes" id="UP001595846">
    <property type="component" value="Unassembled WGS sequence"/>
</dbReference>
<accession>A0ABD5NKS7</accession>
<dbReference type="Pfam" id="PF15915">
    <property type="entry name" value="BAT"/>
    <property type="match status" value="1"/>
</dbReference>
<dbReference type="InterPro" id="IPR013656">
    <property type="entry name" value="PAS_4"/>
</dbReference>
<dbReference type="InterPro" id="IPR031803">
    <property type="entry name" value="BAT_GAF/HTH-assoc"/>
</dbReference>
<evidence type="ECO:0000256" key="3">
    <source>
        <dbReference type="SAM" id="MobiDB-lite"/>
    </source>
</evidence>
<gene>
    <name evidence="6" type="ORF">ACFOUR_04890</name>
</gene>
<dbReference type="SMART" id="SM00091">
    <property type="entry name" value="PAS"/>
    <property type="match status" value="1"/>
</dbReference>
<dbReference type="CDD" id="cd00130">
    <property type="entry name" value="PAS"/>
    <property type="match status" value="1"/>
</dbReference>